<dbReference type="Proteomes" id="UP000261111">
    <property type="component" value="Unassembled WGS sequence"/>
</dbReference>
<comment type="caution">
    <text evidence="1">The sequence shown here is derived from an EMBL/GenBank/DDBJ whole genome shotgun (WGS) entry which is preliminary data.</text>
</comment>
<gene>
    <name evidence="1" type="ORF">DWX41_02415</name>
</gene>
<sequence length="332" mass="38784">MRDFKRIRKRAGKRFVFFTVLIVILVGVSEKIELTYIENDNLVQSRNKSTFRILREPENSIDVIVVGDSLSYSSVSPMDLWKNHGITAYVCGQSGQKIQETYHMLENAFTAQSPKLVILETNTMFRGRLGQELTNLKETLEEWANNYIPIFRGHDIWKSFVMDKEYPEENFKGFALRCGIQPYEKGDYMLETEQKEEIPPTVINYMEIIISLCKQNGAELLLLGTPSPLNYNYRRHNSIDVYAKEHDLEYLDMNMKLKEVEIDWNTDTLDKGDHLNLSGARKVTQYLGGFLVKQYALPDHRGERFYTAWMKEAEDYTKKMEKSLKVIRNNEN</sequence>
<keyword evidence="1" id="KW-0378">Hydrolase</keyword>
<dbReference type="SUPFAM" id="SSF52266">
    <property type="entry name" value="SGNH hydrolase"/>
    <property type="match status" value="1"/>
</dbReference>
<proteinExistence type="predicted"/>
<evidence type="ECO:0000313" key="2">
    <source>
        <dbReference type="Proteomes" id="UP000261111"/>
    </source>
</evidence>
<protein>
    <submittedName>
        <fullName evidence="1">SGNH/GDSL hydrolase family protein</fullName>
    </submittedName>
</protein>
<accession>A0A3E2X308</accession>
<dbReference type="Gene3D" id="3.40.50.1110">
    <property type="entry name" value="SGNH hydrolase"/>
    <property type="match status" value="1"/>
</dbReference>
<dbReference type="GO" id="GO:0016787">
    <property type="term" value="F:hydrolase activity"/>
    <property type="evidence" value="ECO:0007669"/>
    <property type="project" value="UniProtKB-KW"/>
</dbReference>
<dbReference type="EMBL" id="QVIA01000002">
    <property type="protein sequence ID" value="RGC35063.1"/>
    <property type="molecule type" value="Genomic_DNA"/>
</dbReference>
<name>A0A3E2X308_9FIRM</name>
<reference evidence="1 2" key="1">
    <citation type="submission" date="2018-08" db="EMBL/GenBank/DDBJ databases">
        <title>A genome reference for cultivated species of the human gut microbiota.</title>
        <authorList>
            <person name="Zou Y."/>
            <person name="Xue W."/>
            <person name="Luo G."/>
        </authorList>
    </citation>
    <scope>NUCLEOTIDE SEQUENCE [LARGE SCALE GENOMIC DNA]</scope>
    <source>
        <strain evidence="1 2">AF19-21</strain>
    </source>
</reference>
<evidence type="ECO:0000313" key="1">
    <source>
        <dbReference type="EMBL" id="RGC35063.1"/>
    </source>
</evidence>
<dbReference type="InterPro" id="IPR036514">
    <property type="entry name" value="SGNH_hydro_sf"/>
</dbReference>
<organism evidence="1 2">
    <name type="scientific">Hungatella hathewayi</name>
    <dbReference type="NCBI Taxonomy" id="154046"/>
    <lineage>
        <taxon>Bacteria</taxon>
        <taxon>Bacillati</taxon>
        <taxon>Bacillota</taxon>
        <taxon>Clostridia</taxon>
        <taxon>Lachnospirales</taxon>
        <taxon>Lachnospiraceae</taxon>
        <taxon>Hungatella</taxon>
    </lineage>
</organism>
<dbReference type="GeneID" id="93335732"/>
<dbReference type="AlphaFoldDB" id="A0A3E2X308"/>
<dbReference type="RefSeq" id="WP_025656036.1">
    <property type="nucleotide sequence ID" value="NZ_QVIA01000002.1"/>
</dbReference>